<evidence type="ECO:0000313" key="11">
    <source>
        <dbReference type="Proteomes" id="UP000584325"/>
    </source>
</evidence>
<dbReference type="Proteomes" id="UP000298763">
    <property type="component" value="Chromosome"/>
</dbReference>
<protein>
    <submittedName>
        <fullName evidence="9">TonB-dependent receptor</fullName>
    </submittedName>
</protein>
<keyword evidence="3" id="KW-0472">Membrane</keyword>
<keyword evidence="10" id="KW-1185">Reference proteome</keyword>
<dbReference type="RefSeq" id="WP_137316350.1">
    <property type="nucleotide sequence ID" value="NZ_CP040017.1"/>
</dbReference>
<evidence type="ECO:0000259" key="7">
    <source>
        <dbReference type="Pfam" id="PF25183"/>
    </source>
</evidence>
<keyword evidence="9" id="KW-0675">Receptor</keyword>
<evidence type="ECO:0000256" key="2">
    <source>
        <dbReference type="ARBA" id="ARBA00009810"/>
    </source>
</evidence>
<dbReference type="Proteomes" id="UP000584325">
    <property type="component" value="Unassembled WGS sequence"/>
</dbReference>
<dbReference type="EMBL" id="CP040017">
    <property type="protein sequence ID" value="QCP13570.1"/>
    <property type="molecule type" value="Genomic_DNA"/>
</dbReference>
<dbReference type="InterPro" id="IPR037066">
    <property type="entry name" value="Plug_dom_sf"/>
</dbReference>
<keyword evidence="5" id="KW-0732">Signal</keyword>
<feature type="signal peptide" evidence="5">
    <location>
        <begin position="1"/>
        <end position="30"/>
    </location>
</feature>
<reference evidence="8 11" key="2">
    <citation type="submission" date="2020-08" db="EMBL/GenBank/DDBJ databases">
        <title>Genomic Encyclopedia of Type Strains, Phase III (KMG-III): the genomes of soil and plant-associated and newly described type strains.</title>
        <authorList>
            <person name="Whitman W."/>
        </authorList>
    </citation>
    <scope>NUCLEOTIDE SEQUENCE [LARGE SCALE GENOMIC DNA]</scope>
    <source>
        <strain evidence="8 11">CECT 7753</strain>
    </source>
</reference>
<dbReference type="InterPro" id="IPR036942">
    <property type="entry name" value="Beta-barrel_TonB_sf"/>
</dbReference>
<dbReference type="AlphaFoldDB" id="A0A4P8HY16"/>
<dbReference type="EMBL" id="JACHXS010000009">
    <property type="protein sequence ID" value="MBB3223558.1"/>
    <property type="molecule type" value="Genomic_DNA"/>
</dbReference>
<dbReference type="OrthoDB" id="9768147at2"/>
<organism evidence="8 11">
    <name type="scientific">Pseudoduganella umbonata</name>
    <dbReference type="NCBI Taxonomy" id="864828"/>
    <lineage>
        <taxon>Bacteria</taxon>
        <taxon>Pseudomonadati</taxon>
        <taxon>Pseudomonadota</taxon>
        <taxon>Betaproteobacteria</taxon>
        <taxon>Burkholderiales</taxon>
        <taxon>Oxalobacteraceae</taxon>
        <taxon>Telluria group</taxon>
        <taxon>Pseudoduganella</taxon>
    </lineage>
</organism>
<evidence type="ECO:0000259" key="6">
    <source>
        <dbReference type="Pfam" id="PF07715"/>
    </source>
</evidence>
<evidence type="ECO:0000256" key="1">
    <source>
        <dbReference type="ARBA" id="ARBA00004442"/>
    </source>
</evidence>
<gene>
    <name evidence="9" type="ORF">FCL38_26365</name>
    <name evidence="8" type="ORF">FHS02_004404</name>
</gene>
<feature type="chain" id="PRO_5044607655" evidence="5">
    <location>
        <begin position="31"/>
        <end position="1025"/>
    </location>
</feature>
<dbReference type="InterPro" id="IPR051321">
    <property type="entry name" value="PHA/PHB_synthase"/>
</dbReference>
<dbReference type="Gene3D" id="2.170.130.10">
    <property type="entry name" value="TonB-dependent receptor, plug domain"/>
    <property type="match status" value="1"/>
</dbReference>
<feature type="domain" description="TonB-dependent transporter Oar-like beta-barrel" evidence="7">
    <location>
        <begin position="338"/>
        <end position="608"/>
    </location>
</feature>
<dbReference type="InterPro" id="IPR013784">
    <property type="entry name" value="Carb-bd-like_fold"/>
</dbReference>
<dbReference type="GO" id="GO:0030246">
    <property type="term" value="F:carbohydrate binding"/>
    <property type="evidence" value="ECO:0007669"/>
    <property type="project" value="InterPro"/>
</dbReference>
<feature type="domain" description="TonB-dependent receptor plug" evidence="6">
    <location>
        <begin position="131"/>
        <end position="231"/>
    </location>
</feature>
<dbReference type="GO" id="GO:0009279">
    <property type="term" value="C:cell outer membrane"/>
    <property type="evidence" value="ECO:0007669"/>
    <property type="project" value="UniProtKB-SubCell"/>
</dbReference>
<dbReference type="Pfam" id="PF25183">
    <property type="entry name" value="OMP_b-brl_4"/>
    <property type="match status" value="1"/>
</dbReference>
<name>A0A4P8HY16_9BURK</name>
<dbReference type="Pfam" id="PF07715">
    <property type="entry name" value="Plug"/>
    <property type="match status" value="1"/>
</dbReference>
<dbReference type="PANTHER" id="PTHR36837:SF2">
    <property type="entry name" value="POLY(3-HYDROXYALKANOATE) POLYMERASE SUBUNIT PHAC"/>
    <property type="match status" value="1"/>
</dbReference>
<dbReference type="SUPFAM" id="SSF49452">
    <property type="entry name" value="Starch-binding domain-like"/>
    <property type="match status" value="1"/>
</dbReference>
<dbReference type="InterPro" id="IPR057601">
    <property type="entry name" value="Oar-like_b-barrel"/>
</dbReference>
<dbReference type="PANTHER" id="PTHR36837">
    <property type="entry name" value="POLY(3-HYDROXYALKANOATE) POLYMERASE SUBUNIT PHAC"/>
    <property type="match status" value="1"/>
</dbReference>
<evidence type="ECO:0000256" key="5">
    <source>
        <dbReference type="SAM" id="SignalP"/>
    </source>
</evidence>
<sequence length="1025" mass="110983">MFKKTVLVRALQIAFGATAMTMAITQPVMAQSNAAGNIFGTVDNPAGATVVVSSKETGLRRTVTPDASGRFQLTALPVGRYTVELTRNGAVANTTEVDVRIGQGADASFSSKAMQAVQVTGRRSRIDVSNTNSGTTFNARELAKLPVTPTVASIIQLAPNTTRGDSRYGDGNAPSFGGSAASENAFYINGFPVTNVLFQVGSSELPFGAIGQAQVLTGGFGAEFGRSTGGVVNISTKSGTNNWETGGSISWEPNSLRASQRNLYYPRTGAPENAGTDGTVYRWDQDNSFDRKIGNVYVGGPIIKDKLFFYANVERTKTEIEDTRQYADQPAAINTGWQEREDTTNRALVKIDWNISDNHRLEGTYILDDPKSDRKYYGFNYGSTERNGIAPLSHGSTQTGGAYYESYGPTPVAARVGAEIKILNYTGNLSDDVTLTAMIGNSMTEHVFAPVGYNPSLLQVVAPDSARIPGFSYIAPQTTTGSILTPGAFDEQKVMSLNLQWKAGDHTIRVGADKNDISSKAGTSRAGGGTWQYGRAVDPTQPIGPDVAAPIAGGGYGAQGYYVQRVITSGVSTPSVDQSAQYIEDSWQVHKDVLVKLGLRNEQFTNYNGDGQAYVSQRHQLAPRLGATWDVMGDSSLKVFGNLGRYHLQMPTNVAVRAAGASLFTREYFAYTGIDPATGAPTGLTPLSGVTSTNNEFGQSRDPRTVAAIGMDSLYQDELIVGFERAYSPSLNFGAKVTYRKLQSAIDDFCDSRPFQKWGIENGIEGAADYASSCFLFNPGEDNTFNVDYGSGRLTEVPLSAADLGYPKVKRTYAALDLFAEHPLRNGWYGKINYTFSRNAGNTEGQTRSDSGQADVSTTAVWDEPELSLYSNGLLPNDRKHQIKAYGFYQLNDQLSVGGNLLIASGRPKNCIGNLPDEYYEANNPATGYNSEFFFCDNKPAPRGSRGRMPWDTRLDLNVVYAPAILKGLQLKLDVFNVFNRQVGQNMTEDYNTDAATTVNALYGGIVSYTSPRQLKLTAEYNYRF</sequence>
<dbReference type="InterPro" id="IPR012910">
    <property type="entry name" value="Plug_dom"/>
</dbReference>
<evidence type="ECO:0000256" key="3">
    <source>
        <dbReference type="ARBA" id="ARBA00023136"/>
    </source>
</evidence>
<dbReference type="Gene3D" id="2.40.170.20">
    <property type="entry name" value="TonB-dependent receptor, beta-barrel domain"/>
    <property type="match status" value="1"/>
</dbReference>
<evidence type="ECO:0000313" key="9">
    <source>
        <dbReference type="EMBL" id="QCP13570.1"/>
    </source>
</evidence>
<evidence type="ECO:0000256" key="4">
    <source>
        <dbReference type="ARBA" id="ARBA00023237"/>
    </source>
</evidence>
<dbReference type="SUPFAM" id="SSF56935">
    <property type="entry name" value="Porins"/>
    <property type="match status" value="1"/>
</dbReference>
<comment type="similarity">
    <text evidence="2">Belongs to the TonB-dependent receptor family.</text>
</comment>
<evidence type="ECO:0000313" key="8">
    <source>
        <dbReference type="EMBL" id="MBB3223558.1"/>
    </source>
</evidence>
<reference evidence="9 10" key="1">
    <citation type="submission" date="2019-05" db="EMBL/GenBank/DDBJ databases">
        <title>Draft Genome Sequences of Six Type Strains of the Genus Massilia.</title>
        <authorList>
            <person name="Miess H."/>
            <person name="Frediansyhah A."/>
            <person name="Gross H."/>
        </authorList>
    </citation>
    <scope>NUCLEOTIDE SEQUENCE [LARGE SCALE GENOMIC DNA]</scope>
    <source>
        <strain evidence="9 10">DSMZ 26121</strain>
    </source>
</reference>
<dbReference type="Gene3D" id="2.60.40.1120">
    <property type="entry name" value="Carboxypeptidase-like, regulatory domain"/>
    <property type="match status" value="1"/>
</dbReference>
<dbReference type="Pfam" id="PF13620">
    <property type="entry name" value="CarboxypepD_reg"/>
    <property type="match status" value="1"/>
</dbReference>
<proteinExistence type="inferred from homology"/>
<comment type="subcellular location">
    <subcellularLocation>
        <location evidence="1">Cell outer membrane</location>
    </subcellularLocation>
</comment>
<keyword evidence="4" id="KW-0998">Cell outer membrane</keyword>
<accession>A0A4P8HY16</accession>
<evidence type="ECO:0000313" key="10">
    <source>
        <dbReference type="Proteomes" id="UP000298763"/>
    </source>
</evidence>